<protein>
    <submittedName>
        <fullName evidence="6">Alpha-(1,6)-fucosyltransferase isoform X2</fullName>
    </submittedName>
</protein>
<comment type="similarity">
    <text evidence="3">Belongs to the glycosyltransferase 23 family.</text>
</comment>
<feature type="domain" description="GT23" evidence="4">
    <location>
        <begin position="1"/>
        <end position="279"/>
    </location>
</feature>
<keyword evidence="5" id="KW-1185">Reference proteome</keyword>
<dbReference type="InterPro" id="IPR027350">
    <property type="entry name" value="GT23_dom"/>
</dbReference>
<gene>
    <name evidence="6" type="primary">LOC101237851</name>
</gene>
<evidence type="ECO:0000313" key="6">
    <source>
        <dbReference type="RefSeq" id="XP_065665771.1"/>
    </source>
</evidence>
<dbReference type="PROSITE" id="PS51659">
    <property type="entry name" value="GT23"/>
    <property type="match status" value="1"/>
</dbReference>
<dbReference type="Gene3D" id="3.40.50.11350">
    <property type="match status" value="1"/>
</dbReference>
<proteinExistence type="inferred from homology"/>
<comment type="caution">
    <text evidence="3">Lacks conserved residue(s) required for the propagation of feature annotation.</text>
</comment>
<keyword evidence="1 3" id="KW-0328">Glycosyltransferase</keyword>
<dbReference type="Proteomes" id="UP001652625">
    <property type="component" value="Chromosome 11"/>
</dbReference>
<dbReference type="Pfam" id="PF19745">
    <property type="entry name" value="FUT8_N_cat"/>
    <property type="match status" value="1"/>
</dbReference>
<reference evidence="6" key="1">
    <citation type="submission" date="2025-08" db="UniProtKB">
        <authorList>
            <consortium name="RefSeq"/>
        </authorList>
    </citation>
    <scope>IDENTIFICATION</scope>
</reference>
<evidence type="ECO:0000256" key="2">
    <source>
        <dbReference type="ARBA" id="ARBA00022679"/>
    </source>
</evidence>
<dbReference type="PANTHER" id="PTHR13132:SF29">
    <property type="entry name" value="ALPHA-(1,6)-FUCOSYLTRANSFERASE"/>
    <property type="match status" value="1"/>
</dbReference>
<evidence type="ECO:0000313" key="5">
    <source>
        <dbReference type="Proteomes" id="UP001652625"/>
    </source>
</evidence>
<evidence type="ECO:0000256" key="1">
    <source>
        <dbReference type="ARBA" id="ARBA00022676"/>
    </source>
</evidence>
<dbReference type="InterPro" id="IPR045573">
    <property type="entry name" value="Fut8_N_cat"/>
</dbReference>
<name>A0ABM4CV17_HYDVU</name>
<accession>A0ABM4CV17</accession>
<sequence length="393" mass="45931">MQVAYGLGRTFFIHQDEYSHFNGIFEWVQPESLKCGYLKKKVLLNKSLACNAQDISCYLNNGYDINNTHRIIEFNTVSKKFPYPRHIPGTLPEELKKNLLYLGIKSPWLWFTSQFLAYLLLRPNAEFNKTFSTLKQEINYSLPIIGFHIRHGDKLTSGEAEYINETVFVNNAEDYFNKHNVSSKRVYIATDDVPAIKVVNKLAPGFIITGLPHKYLSIGLGNYFVKHFPKEILESTLLDLYFLTNANCLVCDVTSNLCRLVYELKQGLPPYKQDDILKPVGEEKEVYYRWYDFVYPSSLWFVLSNKSSINLGNIWRKFQIFLTTGKTFLEYKKGLYTKVETIQNNFSDVWYMKKINNVVKDGIEYVFTKEGLEYIHKNDLMEWPGKPSYHFFP</sequence>
<organism evidence="5 6">
    <name type="scientific">Hydra vulgaris</name>
    <name type="common">Hydra</name>
    <name type="synonym">Hydra attenuata</name>
    <dbReference type="NCBI Taxonomy" id="6087"/>
    <lineage>
        <taxon>Eukaryota</taxon>
        <taxon>Metazoa</taxon>
        <taxon>Cnidaria</taxon>
        <taxon>Hydrozoa</taxon>
        <taxon>Hydroidolina</taxon>
        <taxon>Anthoathecata</taxon>
        <taxon>Aplanulata</taxon>
        <taxon>Hydridae</taxon>
        <taxon>Hydra</taxon>
    </lineage>
</organism>
<keyword evidence="2 3" id="KW-0808">Transferase</keyword>
<dbReference type="GeneID" id="101237851"/>
<dbReference type="RefSeq" id="XP_065665771.1">
    <property type="nucleotide sequence ID" value="XM_065809699.1"/>
</dbReference>
<evidence type="ECO:0000256" key="3">
    <source>
        <dbReference type="PROSITE-ProRule" id="PRU00992"/>
    </source>
</evidence>
<dbReference type="PANTHER" id="PTHR13132">
    <property type="entry name" value="ALPHA- 1,6 -FUCOSYLTRANSFERASE"/>
    <property type="match status" value="1"/>
</dbReference>
<evidence type="ECO:0000259" key="4">
    <source>
        <dbReference type="PROSITE" id="PS51659"/>
    </source>
</evidence>